<dbReference type="Proteomes" id="UP000828390">
    <property type="component" value="Unassembled WGS sequence"/>
</dbReference>
<name>A0A9D4LMX9_DREPO</name>
<accession>A0A9D4LMX9</accession>
<sequence length="58" mass="6989">MLKKKIDFQKNQGYSINVIVFPSLKDLDLQLERARRDRGESHMQKIFLKTPENRQAEW</sequence>
<organism evidence="1 2">
    <name type="scientific">Dreissena polymorpha</name>
    <name type="common">Zebra mussel</name>
    <name type="synonym">Mytilus polymorpha</name>
    <dbReference type="NCBI Taxonomy" id="45954"/>
    <lineage>
        <taxon>Eukaryota</taxon>
        <taxon>Metazoa</taxon>
        <taxon>Spiralia</taxon>
        <taxon>Lophotrochozoa</taxon>
        <taxon>Mollusca</taxon>
        <taxon>Bivalvia</taxon>
        <taxon>Autobranchia</taxon>
        <taxon>Heteroconchia</taxon>
        <taxon>Euheterodonta</taxon>
        <taxon>Imparidentia</taxon>
        <taxon>Neoheterodontei</taxon>
        <taxon>Myida</taxon>
        <taxon>Dreissenoidea</taxon>
        <taxon>Dreissenidae</taxon>
        <taxon>Dreissena</taxon>
    </lineage>
</organism>
<evidence type="ECO:0000313" key="2">
    <source>
        <dbReference type="Proteomes" id="UP000828390"/>
    </source>
</evidence>
<dbReference type="AlphaFoldDB" id="A0A9D4LMX9"/>
<gene>
    <name evidence="1" type="ORF">DPMN_024661</name>
</gene>
<reference evidence="1" key="2">
    <citation type="submission" date="2020-11" db="EMBL/GenBank/DDBJ databases">
        <authorList>
            <person name="McCartney M.A."/>
            <person name="Auch B."/>
            <person name="Kono T."/>
            <person name="Mallez S."/>
            <person name="Becker A."/>
            <person name="Gohl D.M."/>
            <person name="Silverstein K.A.T."/>
            <person name="Koren S."/>
            <person name="Bechman K.B."/>
            <person name="Herman A."/>
            <person name="Abrahante J.E."/>
            <person name="Garbe J."/>
        </authorList>
    </citation>
    <scope>NUCLEOTIDE SEQUENCE</scope>
    <source>
        <strain evidence="1">Duluth1</strain>
        <tissue evidence="1">Whole animal</tissue>
    </source>
</reference>
<protein>
    <submittedName>
        <fullName evidence="1">Uncharacterized protein</fullName>
    </submittedName>
</protein>
<evidence type="ECO:0000313" key="1">
    <source>
        <dbReference type="EMBL" id="KAH3861727.1"/>
    </source>
</evidence>
<dbReference type="EMBL" id="JAIWYP010000002">
    <property type="protein sequence ID" value="KAH3861727.1"/>
    <property type="molecule type" value="Genomic_DNA"/>
</dbReference>
<comment type="caution">
    <text evidence="1">The sequence shown here is derived from an EMBL/GenBank/DDBJ whole genome shotgun (WGS) entry which is preliminary data.</text>
</comment>
<keyword evidence="2" id="KW-1185">Reference proteome</keyword>
<proteinExistence type="predicted"/>
<reference evidence="1" key="1">
    <citation type="journal article" date="2019" name="bioRxiv">
        <title>The Genome of the Zebra Mussel, Dreissena polymorpha: A Resource for Invasive Species Research.</title>
        <authorList>
            <person name="McCartney M.A."/>
            <person name="Auch B."/>
            <person name="Kono T."/>
            <person name="Mallez S."/>
            <person name="Zhang Y."/>
            <person name="Obille A."/>
            <person name="Becker A."/>
            <person name="Abrahante J.E."/>
            <person name="Garbe J."/>
            <person name="Badalamenti J.P."/>
            <person name="Herman A."/>
            <person name="Mangelson H."/>
            <person name="Liachko I."/>
            <person name="Sullivan S."/>
            <person name="Sone E.D."/>
            <person name="Koren S."/>
            <person name="Silverstein K.A.T."/>
            <person name="Beckman K.B."/>
            <person name="Gohl D.M."/>
        </authorList>
    </citation>
    <scope>NUCLEOTIDE SEQUENCE</scope>
    <source>
        <strain evidence="1">Duluth1</strain>
        <tissue evidence="1">Whole animal</tissue>
    </source>
</reference>